<evidence type="ECO:0000256" key="1">
    <source>
        <dbReference type="ARBA" id="ARBA00023157"/>
    </source>
</evidence>
<dbReference type="GO" id="GO:0008234">
    <property type="term" value="F:cysteine-type peptidase activity"/>
    <property type="evidence" value="ECO:0007669"/>
    <property type="project" value="InterPro"/>
</dbReference>
<dbReference type="InterPro" id="IPR000668">
    <property type="entry name" value="Peptidase_C1A_C"/>
</dbReference>
<protein>
    <submittedName>
        <fullName evidence="5">Uncharacterized protein</fullName>
    </submittedName>
</protein>
<dbReference type="SMART" id="SM00645">
    <property type="entry name" value="Pept_C1"/>
    <property type="match status" value="1"/>
</dbReference>
<gene>
    <name evidence="5" type="ORF">WN944_001357</name>
</gene>
<proteinExistence type="predicted"/>
<dbReference type="Pfam" id="PF13966">
    <property type="entry name" value="zf-RVT"/>
    <property type="match status" value="1"/>
</dbReference>
<dbReference type="InterPro" id="IPR044730">
    <property type="entry name" value="RNase_H-like_dom_plant"/>
</dbReference>
<sequence>MGIKSKQRCLCLASILLGAWIPEACVSYSSGCLGCESHEQWMARCGCVYNDNIEKEKRSNIFKQNVARIEAFNNKANNEKPYKLAVNVFADVTNEEFKVSRETDSGATCVPNKQPLPEKIRIFAWRAAKNLLPSAENLWKRKVIQEPVCQRCNNKLETVFHALVGCKVVQKIWKITRFEDDLKDCVDQDMLSLLIGLKLRMSNVDIEMLVSILWMIWNARNKWIFKKVKESPQVIVSKAEAVLEAFRRTQIPAATHIGKQSSPMLTAWNPPQKGFYKVNVDATTNSEKQIAGLGAVIRDENGNVIAAAIKVSKFYGDVCFAEAEAVEWGLQVARNASIESLIVESDAQEIVKLVNTNRGCRSEIFWTISDVQNMLKNFSSVCVQYANRSCNAIAHSLAKLALEMLETIGVDGKCNTKAEANNAPKINGYEDVSANSKTALMKVVANQRVSVAIDVGGFAFQFYSSGVFTGACGIDLDHGITRAIFRIRPFPKYEALEEYLIRLYLNLPLGVTVVGYGVADDGTKYWLVKNSWGSSWGEEGYIRTQKDVDAKEGLCGIAMQGSYPTA</sequence>
<feature type="chain" id="PRO_5043046450" evidence="2">
    <location>
        <begin position="28"/>
        <end position="566"/>
    </location>
</feature>
<dbReference type="CDD" id="cd02248">
    <property type="entry name" value="Peptidase_C1A"/>
    <property type="match status" value="1"/>
</dbReference>
<keyword evidence="2" id="KW-0732">Signal</keyword>
<evidence type="ECO:0000313" key="5">
    <source>
        <dbReference type="EMBL" id="KAK9208996.1"/>
    </source>
</evidence>
<dbReference type="SUPFAM" id="SSF54001">
    <property type="entry name" value="Cysteine proteinases"/>
    <property type="match status" value="2"/>
</dbReference>
<reference evidence="5 6" key="1">
    <citation type="submission" date="2024-05" db="EMBL/GenBank/DDBJ databases">
        <title>Haplotype-resolved chromosome-level genome assembly of Huyou (Citrus changshanensis).</title>
        <authorList>
            <person name="Miao C."/>
            <person name="Chen W."/>
            <person name="Wu Y."/>
            <person name="Wang L."/>
            <person name="Zhao S."/>
            <person name="Grierson D."/>
            <person name="Xu C."/>
            <person name="Chen K."/>
        </authorList>
    </citation>
    <scope>NUCLEOTIDE SEQUENCE [LARGE SCALE GENOMIC DNA]</scope>
    <source>
        <strain evidence="5">01-14</strain>
        <tissue evidence="5">Leaf</tissue>
    </source>
</reference>
<dbReference type="InterPro" id="IPR013201">
    <property type="entry name" value="Prot_inhib_I29"/>
</dbReference>
<accession>A0AAP0MJM4</accession>
<dbReference type="InterPro" id="IPR038765">
    <property type="entry name" value="Papain-like_cys_pep_sf"/>
</dbReference>
<dbReference type="Pfam" id="PF00112">
    <property type="entry name" value="Peptidase_C1"/>
    <property type="match status" value="1"/>
</dbReference>
<dbReference type="InterPro" id="IPR052929">
    <property type="entry name" value="RNase_H-like_EbsB-rel"/>
</dbReference>
<name>A0AAP0MJM4_9ROSI</name>
<dbReference type="Proteomes" id="UP001428341">
    <property type="component" value="Unassembled WGS sequence"/>
</dbReference>
<dbReference type="SMART" id="SM00848">
    <property type="entry name" value="Inhibitor_I29"/>
    <property type="match status" value="1"/>
</dbReference>
<feature type="domain" description="Peptidase C1A papain C-terminal" evidence="3">
    <location>
        <begin position="341"/>
        <end position="565"/>
    </location>
</feature>
<dbReference type="EMBL" id="JBCGBO010000004">
    <property type="protein sequence ID" value="KAK9208996.1"/>
    <property type="molecule type" value="Genomic_DNA"/>
</dbReference>
<dbReference type="PANTHER" id="PTHR47074:SF48">
    <property type="entry name" value="POLYNUCLEOTIDYL TRANSFERASE, RIBONUCLEASE H-LIKE SUPERFAMILY PROTEIN"/>
    <property type="match status" value="1"/>
</dbReference>
<dbReference type="Gene3D" id="3.90.70.10">
    <property type="entry name" value="Cysteine proteinases"/>
    <property type="match status" value="1"/>
</dbReference>
<comment type="caution">
    <text evidence="5">The sequence shown here is derived from an EMBL/GenBank/DDBJ whole genome shotgun (WGS) entry which is preliminary data.</text>
</comment>
<keyword evidence="6" id="KW-1185">Reference proteome</keyword>
<dbReference type="InterPro" id="IPR002156">
    <property type="entry name" value="RNaseH_domain"/>
</dbReference>
<dbReference type="Gene3D" id="1.10.287.2250">
    <property type="match status" value="1"/>
</dbReference>
<keyword evidence="1" id="KW-1015">Disulfide bond</keyword>
<dbReference type="GO" id="GO:0004523">
    <property type="term" value="F:RNA-DNA hybrid ribonuclease activity"/>
    <property type="evidence" value="ECO:0007669"/>
    <property type="project" value="InterPro"/>
</dbReference>
<dbReference type="InterPro" id="IPR039417">
    <property type="entry name" value="Peptidase_C1A_papain-like"/>
</dbReference>
<dbReference type="GO" id="GO:0003676">
    <property type="term" value="F:nucleic acid binding"/>
    <property type="evidence" value="ECO:0007669"/>
    <property type="project" value="InterPro"/>
</dbReference>
<dbReference type="InterPro" id="IPR026960">
    <property type="entry name" value="RVT-Znf"/>
</dbReference>
<feature type="signal peptide" evidence="2">
    <location>
        <begin position="1"/>
        <end position="27"/>
    </location>
</feature>
<evidence type="ECO:0000259" key="4">
    <source>
        <dbReference type="SMART" id="SM00848"/>
    </source>
</evidence>
<organism evidence="5 6">
    <name type="scientific">Citrus x changshan-huyou</name>
    <dbReference type="NCBI Taxonomy" id="2935761"/>
    <lineage>
        <taxon>Eukaryota</taxon>
        <taxon>Viridiplantae</taxon>
        <taxon>Streptophyta</taxon>
        <taxon>Embryophyta</taxon>
        <taxon>Tracheophyta</taxon>
        <taxon>Spermatophyta</taxon>
        <taxon>Magnoliopsida</taxon>
        <taxon>eudicotyledons</taxon>
        <taxon>Gunneridae</taxon>
        <taxon>Pentapetalae</taxon>
        <taxon>rosids</taxon>
        <taxon>malvids</taxon>
        <taxon>Sapindales</taxon>
        <taxon>Rutaceae</taxon>
        <taxon>Aurantioideae</taxon>
        <taxon>Citrus</taxon>
    </lineage>
</organism>
<dbReference type="GO" id="GO:0006508">
    <property type="term" value="P:proteolysis"/>
    <property type="evidence" value="ECO:0007669"/>
    <property type="project" value="InterPro"/>
</dbReference>
<dbReference type="Pfam" id="PF08246">
    <property type="entry name" value="Inhibitor_I29"/>
    <property type="match status" value="1"/>
</dbReference>
<evidence type="ECO:0000256" key="2">
    <source>
        <dbReference type="SAM" id="SignalP"/>
    </source>
</evidence>
<dbReference type="AlphaFoldDB" id="A0AAP0MJM4"/>
<dbReference type="CDD" id="cd06222">
    <property type="entry name" value="RNase_H_like"/>
    <property type="match status" value="1"/>
</dbReference>
<evidence type="ECO:0000259" key="3">
    <source>
        <dbReference type="SMART" id="SM00645"/>
    </source>
</evidence>
<evidence type="ECO:0000313" key="6">
    <source>
        <dbReference type="Proteomes" id="UP001428341"/>
    </source>
</evidence>
<dbReference type="PANTHER" id="PTHR47074">
    <property type="entry name" value="BNAC02G40300D PROTEIN"/>
    <property type="match status" value="1"/>
</dbReference>
<dbReference type="Pfam" id="PF13456">
    <property type="entry name" value="RVT_3"/>
    <property type="match status" value="1"/>
</dbReference>
<feature type="domain" description="Cathepsin propeptide inhibitor" evidence="4">
    <location>
        <begin position="38"/>
        <end position="97"/>
    </location>
</feature>